<dbReference type="PANTHER" id="PTHR46481">
    <property type="entry name" value="ZINC FINGER BED DOMAIN-CONTAINING PROTEIN 4"/>
    <property type="match status" value="1"/>
</dbReference>
<evidence type="ECO:0000256" key="1">
    <source>
        <dbReference type="ARBA" id="ARBA00004123"/>
    </source>
</evidence>
<feature type="non-terminal residue" evidence="7">
    <location>
        <position position="1"/>
    </location>
</feature>
<organism evidence="7">
    <name type="scientific">Puccinia triticina (isolate 1-1 / race 1 (BBBD))</name>
    <name type="common">Brown leaf rust fungus</name>
    <dbReference type="NCBI Taxonomy" id="630390"/>
    <lineage>
        <taxon>Eukaryota</taxon>
        <taxon>Fungi</taxon>
        <taxon>Dikarya</taxon>
        <taxon>Basidiomycota</taxon>
        <taxon>Pucciniomycotina</taxon>
        <taxon>Pucciniomycetes</taxon>
        <taxon>Pucciniales</taxon>
        <taxon>Pucciniaceae</taxon>
        <taxon>Puccinia</taxon>
    </lineage>
</organism>
<reference evidence="7" key="2">
    <citation type="submission" date="2016-05" db="EMBL/GenBank/DDBJ databases">
        <title>Comparative analysis highlights variable genome content of wheat rusts and divergence of the mating loci.</title>
        <authorList>
            <person name="Cuomo C.A."/>
            <person name="Bakkeren G."/>
            <person name="Szabo L."/>
            <person name="Khalil H."/>
            <person name="Joly D."/>
            <person name="Goldberg J."/>
            <person name="Young S."/>
            <person name="Zeng Q."/>
            <person name="Fellers J."/>
        </authorList>
    </citation>
    <scope>NUCLEOTIDE SEQUENCE [LARGE SCALE GENOMIC DNA]</scope>
    <source>
        <strain evidence="7">1-1 BBBD Race 1</strain>
    </source>
</reference>
<reference evidence="8 9" key="3">
    <citation type="journal article" date="2017" name="G3 (Bethesda)">
        <title>Comparative analysis highlights variable genome content of wheat rusts and divergence of the mating loci.</title>
        <authorList>
            <person name="Cuomo C.A."/>
            <person name="Bakkeren G."/>
            <person name="Khalil H.B."/>
            <person name="Panwar V."/>
            <person name="Joly D."/>
            <person name="Linning R."/>
            <person name="Sakthikumar S."/>
            <person name="Song X."/>
            <person name="Adiconis X."/>
            <person name="Fan L."/>
            <person name="Goldberg J.M."/>
            <person name="Levin J.Z."/>
            <person name="Young S."/>
            <person name="Zeng Q."/>
            <person name="Anikster Y."/>
            <person name="Bruce M."/>
            <person name="Wang M."/>
            <person name="Yin C."/>
            <person name="McCallum B."/>
            <person name="Szabo L.J."/>
            <person name="Hulbert S."/>
            <person name="Chen X."/>
            <person name="Fellers J.P."/>
        </authorList>
    </citation>
    <scope>NUCLEOTIDE SEQUENCE</scope>
    <source>
        <strain evidence="8">isolate 1-1 / race 1 (BBBD)</strain>
        <strain evidence="9">Isolate 1-1 / race 1 (BBBD)</strain>
    </source>
</reference>
<evidence type="ECO:0000313" key="8">
    <source>
        <dbReference type="EnsemblFungi" id="PTTG_29435-t43_1-p1"/>
    </source>
</evidence>
<evidence type="ECO:0000256" key="5">
    <source>
        <dbReference type="ARBA" id="ARBA00023242"/>
    </source>
</evidence>
<name>A0A180G4S0_PUCT1</name>
<evidence type="ECO:0000313" key="9">
    <source>
        <dbReference type="Proteomes" id="UP000005240"/>
    </source>
</evidence>
<dbReference type="PANTHER" id="PTHR46481:SF10">
    <property type="entry name" value="ZINC FINGER BED DOMAIN-CONTAINING PROTEIN 39"/>
    <property type="match status" value="1"/>
</dbReference>
<keyword evidence="4" id="KW-0862">Zinc</keyword>
<evidence type="ECO:0000256" key="6">
    <source>
        <dbReference type="SAM" id="MobiDB-lite"/>
    </source>
</evidence>
<dbReference type="SUPFAM" id="SSF53098">
    <property type="entry name" value="Ribonuclease H-like"/>
    <property type="match status" value="1"/>
</dbReference>
<gene>
    <name evidence="7" type="ORF">PTTG_29435</name>
</gene>
<dbReference type="EnsemblFungi" id="PTTG_29435-t43_1">
    <property type="protein sequence ID" value="PTTG_29435-t43_1-p1"/>
    <property type="gene ID" value="PTTG_29435"/>
</dbReference>
<feature type="region of interest" description="Disordered" evidence="6">
    <location>
        <begin position="281"/>
        <end position="332"/>
    </location>
</feature>
<keyword evidence="5" id="KW-0539">Nucleus</keyword>
<accession>A0A180G4S0</accession>
<evidence type="ECO:0000256" key="2">
    <source>
        <dbReference type="ARBA" id="ARBA00022723"/>
    </source>
</evidence>
<dbReference type="STRING" id="630390.A0A180G4S0"/>
<keyword evidence="3" id="KW-0863">Zinc-finger</keyword>
<reference evidence="8" key="4">
    <citation type="submission" date="2025-05" db="UniProtKB">
        <authorList>
            <consortium name="EnsemblFungi"/>
        </authorList>
    </citation>
    <scope>IDENTIFICATION</scope>
    <source>
        <strain evidence="8">isolate 1-1 / race 1 (BBBD)</strain>
    </source>
</reference>
<reference evidence="7" key="1">
    <citation type="submission" date="2009-11" db="EMBL/GenBank/DDBJ databases">
        <authorList>
            <consortium name="The Broad Institute Genome Sequencing Platform"/>
            <person name="Ward D."/>
            <person name="Feldgarden M."/>
            <person name="Earl A."/>
            <person name="Young S.K."/>
            <person name="Zeng Q."/>
            <person name="Koehrsen M."/>
            <person name="Alvarado L."/>
            <person name="Berlin A."/>
            <person name="Bochicchio J."/>
            <person name="Borenstein D."/>
            <person name="Chapman S.B."/>
            <person name="Chen Z."/>
            <person name="Engels R."/>
            <person name="Freedman E."/>
            <person name="Gellesch M."/>
            <person name="Goldberg J."/>
            <person name="Griggs A."/>
            <person name="Gujja S."/>
            <person name="Heilman E."/>
            <person name="Heiman D."/>
            <person name="Hepburn T."/>
            <person name="Howarth C."/>
            <person name="Jen D."/>
            <person name="Larson L."/>
            <person name="Lewis B."/>
            <person name="Mehta T."/>
            <person name="Park D."/>
            <person name="Pearson M."/>
            <person name="Roberts A."/>
            <person name="Saif S."/>
            <person name="Shea T."/>
            <person name="Shenoy N."/>
            <person name="Sisk P."/>
            <person name="Stolte C."/>
            <person name="Sykes S."/>
            <person name="Thomson T."/>
            <person name="Walk T."/>
            <person name="White J."/>
            <person name="Yandava C."/>
            <person name="Izard J."/>
            <person name="Baranova O.V."/>
            <person name="Blanton J.M."/>
            <person name="Tanner A.C."/>
            <person name="Dewhirst F.E."/>
            <person name="Haas B."/>
            <person name="Nusbaum C."/>
            <person name="Birren B."/>
        </authorList>
    </citation>
    <scope>NUCLEOTIDE SEQUENCE [LARGE SCALE GENOMIC DNA]</scope>
    <source>
        <strain evidence="7">1-1 BBBD Race 1</strain>
    </source>
</reference>
<evidence type="ECO:0000313" key="7">
    <source>
        <dbReference type="EMBL" id="OAV87432.1"/>
    </source>
</evidence>
<evidence type="ECO:0000256" key="3">
    <source>
        <dbReference type="ARBA" id="ARBA00022771"/>
    </source>
</evidence>
<dbReference type="GO" id="GO:0008270">
    <property type="term" value="F:zinc ion binding"/>
    <property type="evidence" value="ECO:0007669"/>
    <property type="project" value="UniProtKB-KW"/>
</dbReference>
<dbReference type="OrthoDB" id="1607513at2759"/>
<feature type="compositionally biased region" description="Acidic residues" evidence="6">
    <location>
        <begin position="294"/>
        <end position="304"/>
    </location>
</feature>
<comment type="subcellular location">
    <subcellularLocation>
        <location evidence="1">Nucleus</location>
    </subcellularLocation>
</comment>
<proteinExistence type="predicted"/>
<keyword evidence="2" id="KW-0479">Metal-binding</keyword>
<dbReference type="InterPro" id="IPR012337">
    <property type="entry name" value="RNaseH-like_sf"/>
</dbReference>
<evidence type="ECO:0000256" key="4">
    <source>
        <dbReference type="ARBA" id="ARBA00022833"/>
    </source>
</evidence>
<feature type="compositionally biased region" description="Acidic residues" evidence="6">
    <location>
        <begin position="321"/>
        <end position="332"/>
    </location>
</feature>
<dbReference type="InterPro" id="IPR052035">
    <property type="entry name" value="ZnF_BED_domain_contain"/>
</dbReference>
<protein>
    <recommendedName>
        <fullName evidence="10">DUF659 domain-containing protein</fullName>
    </recommendedName>
</protein>
<dbReference type="EMBL" id="ADAS02000412">
    <property type="protein sequence ID" value="OAV87432.1"/>
    <property type="molecule type" value="Genomic_DNA"/>
</dbReference>
<keyword evidence="9" id="KW-1185">Reference proteome</keyword>
<dbReference type="AlphaFoldDB" id="A0A180G4S0"/>
<dbReference type="GO" id="GO:0005634">
    <property type="term" value="C:nucleus"/>
    <property type="evidence" value="ECO:0007669"/>
    <property type="project" value="UniProtKB-SubCell"/>
</dbReference>
<dbReference type="VEuPathDB" id="FungiDB:PTTG_29435"/>
<evidence type="ECO:0008006" key="10">
    <source>
        <dbReference type="Google" id="ProtNLM"/>
    </source>
</evidence>
<sequence>RKVAAHGASISYKTYKEPELLDQKDKFGRAMIAYRCKMCDTKINRPMADSSCSNLNKHAAICLRKHQEATSNQTLAAVGITGTGDINPKEVPQLCAIWCAEAAQPFSALIDPSHQAILHPTVCKHLPTRKAVSKDIHKLSLAIQEDYRSTLQAHQGALYLGVNTWQSPNGFDILGTVIYRLAEDKSGNMELEAMPLDFIWLNRSHTGEYLAENVQLVVDKFGIQDKICGIVSDNATNNKVMVRELKKAKWPRFKGKTHWIRCFAHVINLIVQSILHPFRTQKNQQSRNSSAIESNDDEDSEEDNPLGQIRLLARGEKGEATSDEEDIGSSDK</sequence>
<dbReference type="Proteomes" id="UP000005240">
    <property type="component" value="Unassembled WGS sequence"/>
</dbReference>